<dbReference type="Pfam" id="PF13175">
    <property type="entry name" value="AAA_15"/>
    <property type="match status" value="1"/>
</dbReference>
<evidence type="ECO:0000313" key="3">
    <source>
        <dbReference type="Proteomes" id="UP001224682"/>
    </source>
</evidence>
<gene>
    <name evidence="2" type="ORF">J2S75_003319</name>
</gene>
<dbReference type="Gene3D" id="3.40.50.300">
    <property type="entry name" value="P-loop containing nucleotide triphosphate hydrolases"/>
    <property type="match status" value="2"/>
</dbReference>
<dbReference type="RefSeq" id="WP_307021348.1">
    <property type="nucleotide sequence ID" value="NZ_JAUSUI010000007.1"/>
</dbReference>
<dbReference type="InterPro" id="IPR051396">
    <property type="entry name" value="Bact_Antivir_Def_Nuclease"/>
</dbReference>
<dbReference type="CDD" id="cd00267">
    <property type="entry name" value="ABC_ATPase"/>
    <property type="match status" value="1"/>
</dbReference>
<dbReference type="SUPFAM" id="SSF52540">
    <property type="entry name" value="P-loop containing nucleoside triphosphate hydrolases"/>
    <property type="match status" value="1"/>
</dbReference>
<sequence length="567" mass="63197">MIKTISVENFMRLDRKISVDLGPVTILVGANGSGKSSILKALHWSIRCARLRDGSGKVTLERMDYVPSRDFLELAHKKRIQNKDDLPKIKVGFIDDHDSETRISISAARNDAGVKVSIDGPLASALTAENPQTAYIPGLAGLAEVETVLATPVLRRRAASGEGGSVLRHILLDLAEYNDTASNHLELIELNRWVEKVIPGVRFWVKFDRIRDVNIDAQFWTPDMAVAGRSIEFQRKPLEMAGTGFLQVVQIFAYLLTFKPRLLLIDEPDAHLHPGTQEALIRAIEEAALEFPDTQFLISTHSPSLVRACGAETKVHWIENGTIRVEDENRVRLRMGWGALDKELIIISEDEKLSLLDGIISQWPDLHRKILIWPTFGTGGLPSGQSVSKLRKALGIPIVIHRDRDFMADEDIGEWKKKKEYDSNSVPVWITPGSDIESSFVNSDHISQVLDISIDEANELIKDAVLSLDKDEVERSFNSALYSAVSQIDLNLRSAPSARWRELGGFCENTVKGKELLKQIEKSAKRRYANTAESRKLGNLNKLRLGSKEKPVCECLKHVLSAALMGA</sequence>
<protein>
    <submittedName>
        <fullName evidence="2">ATPase</fullName>
    </submittedName>
</protein>
<evidence type="ECO:0000259" key="1">
    <source>
        <dbReference type="SMART" id="SM00382"/>
    </source>
</evidence>
<name>A0ABU0BEN0_9HYPH</name>
<dbReference type="EMBL" id="JAUSUI010000007">
    <property type="protein sequence ID" value="MDQ0304275.1"/>
    <property type="molecule type" value="Genomic_DNA"/>
</dbReference>
<proteinExistence type="predicted"/>
<dbReference type="InterPro" id="IPR027417">
    <property type="entry name" value="P-loop_NTPase"/>
</dbReference>
<dbReference type="InterPro" id="IPR003593">
    <property type="entry name" value="AAA+_ATPase"/>
</dbReference>
<dbReference type="Pfam" id="PF13304">
    <property type="entry name" value="AAA_21"/>
    <property type="match status" value="1"/>
</dbReference>
<reference evidence="2 3" key="1">
    <citation type="submission" date="2023-07" db="EMBL/GenBank/DDBJ databases">
        <title>Genomic Encyclopedia of Type Strains, Phase IV (KMG-IV): sequencing the most valuable type-strain genomes for metagenomic binning, comparative biology and taxonomic classification.</title>
        <authorList>
            <person name="Goeker M."/>
        </authorList>
    </citation>
    <scope>NUCLEOTIDE SEQUENCE [LARGE SCALE GENOMIC DNA]</scope>
    <source>
        <strain evidence="2 3">DSM 2457</strain>
    </source>
</reference>
<evidence type="ECO:0000313" key="2">
    <source>
        <dbReference type="EMBL" id="MDQ0304275.1"/>
    </source>
</evidence>
<organism evidence="2 3">
    <name type="scientific">Ancylobacter polymorphus</name>
    <dbReference type="NCBI Taxonomy" id="223390"/>
    <lineage>
        <taxon>Bacteria</taxon>
        <taxon>Pseudomonadati</taxon>
        <taxon>Pseudomonadota</taxon>
        <taxon>Alphaproteobacteria</taxon>
        <taxon>Hyphomicrobiales</taxon>
        <taxon>Xanthobacteraceae</taxon>
        <taxon>Ancylobacter</taxon>
    </lineage>
</organism>
<dbReference type="PANTHER" id="PTHR43581:SF2">
    <property type="entry name" value="EXCINUCLEASE ATPASE SUBUNIT"/>
    <property type="match status" value="1"/>
</dbReference>
<dbReference type="PANTHER" id="PTHR43581">
    <property type="entry name" value="ATP/GTP PHOSPHATASE"/>
    <property type="match status" value="1"/>
</dbReference>
<dbReference type="InterPro" id="IPR003959">
    <property type="entry name" value="ATPase_AAA_core"/>
</dbReference>
<comment type="caution">
    <text evidence="2">The sequence shown here is derived from an EMBL/GenBank/DDBJ whole genome shotgun (WGS) entry which is preliminary data.</text>
</comment>
<keyword evidence="3" id="KW-1185">Reference proteome</keyword>
<accession>A0ABU0BEN0</accession>
<dbReference type="InterPro" id="IPR041685">
    <property type="entry name" value="AAA_GajA/Old/RecF-like"/>
</dbReference>
<dbReference type="SMART" id="SM00382">
    <property type="entry name" value="AAA"/>
    <property type="match status" value="1"/>
</dbReference>
<feature type="domain" description="AAA+ ATPase" evidence="1">
    <location>
        <begin position="21"/>
        <end position="322"/>
    </location>
</feature>
<dbReference type="Proteomes" id="UP001224682">
    <property type="component" value="Unassembled WGS sequence"/>
</dbReference>